<dbReference type="AlphaFoldDB" id="A0A8S1H1H3"/>
<gene>
    <name evidence="1" type="ORF">CAUJ_LOCUS4913</name>
</gene>
<proteinExistence type="predicted"/>
<evidence type="ECO:0000313" key="1">
    <source>
        <dbReference type="EMBL" id="CAD6188994.1"/>
    </source>
</evidence>
<name>A0A8S1H1H3_9PELO</name>
<dbReference type="Proteomes" id="UP000835052">
    <property type="component" value="Unassembled WGS sequence"/>
</dbReference>
<accession>A0A8S1H1H3</accession>
<sequence>MVFPGRCSEKAHKPIDLNGRVKENGRGLFEDGQCSALPNRSGTRDCALSSSGCSNLMLELGDRALVGMRNDVSISSQDFTRNPI</sequence>
<evidence type="ECO:0000313" key="2">
    <source>
        <dbReference type="Proteomes" id="UP000835052"/>
    </source>
</evidence>
<keyword evidence="2" id="KW-1185">Reference proteome</keyword>
<comment type="caution">
    <text evidence="1">The sequence shown here is derived from an EMBL/GenBank/DDBJ whole genome shotgun (WGS) entry which is preliminary data.</text>
</comment>
<dbReference type="EMBL" id="CAJGYM010000009">
    <property type="protein sequence ID" value="CAD6188994.1"/>
    <property type="molecule type" value="Genomic_DNA"/>
</dbReference>
<organism evidence="1 2">
    <name type="scientific">Caenorhabditis auriculariae</name>
    <dbReference type="NCBI Taxonomy" id="2777116"/>
    <lineage>
        <taxon>Eukaryota</taxon>
        <taxon>Metazoa</taxon>
        <taxon>Ecdysozoa</taxon>
        <taxon>Nematoda</taxon>
        <taxon>Chromadorea</taxon>
        <taxon>Rhabditida</taxon>
        <taxon>Rhabditina</taxon>
        <taxon>Rhabditomorpha</taxon>
        <taxon>Rhabditoidea</taxon>
        <taxon>Rhabditidae</taxon>
        <taxon>Peloderinae</taxon>
        <taxon>Caenorhabditis</taxon>
    </lineage>
</organism>
<reference evidence="1" key="1">
    <citation type="submission" date="2020-10" db="EMBL/GenBank/DDBJ databases">
        <authorList>
            <person name="Kikuchi T."/>
        </authorList>
    </citation>
    <scope>NUCLEOTIDE SEQUENCE</scope>
    <source>
        <strain evidence="1">NKZ352</strain>
    </source>
</reference>
<protein>
    <submittedName>
        <fullName evidence="1">Uncharacterized protein</fullName>
    </submittedName>
</protein>